<proteinExistence type="inferred from homology"/>
<keyword evidence="3" id="KW-0813">Transport</keyword>
<dbReference type="GO" id="GO:0000938">
    <property type="term" value="C:GARP complex"/>
    <property type="evidence" value="ECO:0007669"/>
    <property type="project" value="InterPro"/>
</dbReference>
<dbReference type="GO" id="GO:0042147">
    <property type="term" value="P:retrograde transport, endosome to Golgi"/>
    <property type="evidence" value="ECO:0007669"/>
    <property type="project" value="InterPro"/>
</dbReference>
<dbReference type="AlphaFoldDB" id="A0A0U9HKB1"/>
<dbReference type="OrthoDB" id="10259024at2759"/>
<dbReference type="EMBL" id="DF237062">
    <property type="protein sequence ID" value="GAQ82505.1"/>
    <property type="molecule type" value="Genomic_DNA"/>
</dbReference>
<gene>
    <name evidence="8" type="ORF">KFL_001130230</name>
</gene>
<name>A0A0U9HKB1_KLENI</name>
<evidence type="ECO:0000256" key="2">
    <source>
        <dbReference type="ARBA" id="ARBA00009150"/>
    </source>
</evidence>
<dbReference type="Proteomes" id="UP000054558">
    <property type="component" value="Unassembled WGS sequence"/>
</dbReference>
<keyword evidence="5" id="KW-0333">Golgi apparatus</keyword>
<dbReference type="GO" id="GO:0005829">
    <property type="term" value="C:cytosol"/>
    <property type="evidence" value="ECO:0007669"/>
    <property type="project" value="GOC"/>
</dbReference>
<dbReference type="Pfam" id="PF07928">
    <property type="entry name" value="Vps54"/>
    <property type="match status" value="1"/>
</dbReference>
<evidence type="ECO:0000256" key="4">
    <source>
        <dbReference type="ARBA" id="ARBA00022927"/>
    </source>
</evidence>
<dbReference type="STRING" id="105231.A0A0U9HKB1"/>
<evidence type="ECO:0000256" key="5">
    <source>
        <dbReference type="ARBA" id="ARBA00023034"/>
    </source>
</evidence>
<evidence type="ECO:0000256" key="1">
    <source>
        <dbReference type="ARBA" id="ARBA00004601"/>
    </source>
</evidence>
<sequence>MATEVVHRVAEILKLFNSRSCQLVLGAGAMQVSGLKSITAKHLATASQGISLYIALIPDIRRLLSAHIPDARKALLLSEVDRVVNDYRVHRDEIHSKLVAIMRERLQVHLKVLPQLAEHWSKPDDRDAEPSKFATDLAREVGILYKVLLPFLTDAELRSIFTRVVILFHTQLTEAFSKVDASTPPAKRRLYRDVKHLLEGISILPIMPSMVGKPKDLDTFMLHRFGNQPPP</sequence>
<feature type="domain" description="Vacuolar protein sorting-associated protein 54 C-terminal" evidence="7">
    <location>
        <begin position="1"/>
        <end position="105"/>
    </location>
</feature>
<evidence type="ECO:0000259" key="7">
    <source>
        <dbReference type="Pfam" id="PF07928"/>
    </source>
</evidence>
<reference evidence="8 9" key="1">
    <citation type="journal article" date="2014" name="Nat. Commun.">
        <title>Klebsormidium flaccidum genome reveals primary factors for plant terrestrial adaptation.</title>
        <authorList>
            <person name="Hori K."/>
            <person name="Maruyama F."/>
            <person name="Fujisawa T."/>
            <person name="Togashi T."/>
            <person name="Yamamoto N."/>
            <person name="Seo M."/>
            <person name="Sato S."/>
            <person name="Yamada T."/>
            <person name="Mori H."/>
            <person name="Tajima N."/>
            <person name="Moriyama T."/>
            <person name="Ikeuchi M."/>
            <person name="Watanabe M."/>
            <person name="Wada H."/>
            <person name="Kobayashi K."/>
            <person name="Saito M."/>
            <person name="Masuda T."/>
            <person name="Sasaki-Sekimoto Y."/>
            <person name="Mashiguchi K."/>
            <person name="Awai K."/>
            <person name="Shimojima M."/>
            <person name="Masuda S."/>
            <person name="Iwai M."/>
            <person name="Nobusawa T."/>
            <person name="Narise T."/>
            <person name="Kondo S."/>
            <person name="Saito H."/>
            <person name="Sato R."/>
            <person name="Murakawa M."/>
            <person name="Ihara Y."/>
            <person name="Oshima-Yamada Y."/>
            <person name="Ohtaka K."/>
            <person name="Satoh M."/>
            <person name="Sonobe K."/>
            <person name="Ishii M."/>
            <person name="Ohtani R."/>
            <person name="Kanamori-Sato M."/>
            <person name="Honoki R."/>
            <person name="Miyazaki D."/>
            <person name="Mochizuki H."/>
            <person name="Umetsu J."/>
            <person name="Higashi K."/>
            <person name="Shibata D."/>
            <person name="Kamiya Y."/>
            <person name="Sato N."/>
            <person name="Nakamura Y."/>
            <person name="Tabata S."/>
            <person name="Ida S."/>
            <person name="Kurokawa K."/>
            <person name="Ohta H."/>
        </authorList>
    </citation>
    <scope>NUCLEOTIDE SEQUENCE [LARGE SCALE GENOMIC DNA]</scope>
    <source>
        <strain evidence="8 9">NIES-2285</strain>
    </source>
</reference>
<keyword evidence="9" id="KW-1185">Reference proteome</keyword>
<protein>
    <submittedName>
        <fullName evidence="8">Vacuolar sorting protein VPS45</fullName>
    </submittedName>
</protein>
<dbReference type="Gene3D" id="6.10.250.860">
    <property type="match status" value="1"/>
</dbReference>
<evidence type="ECO:0000256" key="6">
    <source>
        <dbReference type="ARBA" id="ARBA00023054"/>
    </source>
</evidence>
<evidence type="ECO:0000256" key="3">
    <source>
        <dbReference type="ARBA" id="ARBA00022448"/>
    </source>
</evidence>
<evidence type="ECO:0000313" key="9">
    <source>
        <dbReference type="Proteomes" id="UP000054558"/>
    </source>
</evidence>
<dbReference type="InterPro" id="IPR012501">
    <property type="entry name" value="Vps54_C"/>
</dbReference>
<comment type="similarity">
    <text evidence="2">Belongs to the VPS54 family.</text>
</comment>
<dbReference type="PANTHER" id="PTHR12965">
    <property type="entry name" value="VACUOLAR PROTEIN SORTING 54"/>
    <property type="match status" value="1"/>
</dbReference>
<organism evidence="8 9">
    <name type="scientific">Klebsormidium nitens</name>
    <name type="common">Green alga</name>
    <name type="synonym">Ulothrix nitens</name>
    <dbReference type="NCBI Taxonomy" id="105231"/>
    <lineage>
        <taxon>Eukaryota</taxon>
        <taxon>Viridiplantae</taxon>
        <taxon>Streptophyta</taxon>
        <taxon>Klebsormidiophyceae</taxon>
        <taxon>Klebsormidiales</taxon>
        <taxon>Klebsormidiaceae</taxon>
        <taxon>Klebsormidium</taxon>
    </lineage>
</organism>
<dbReference type="PANTHER" id="PTHR12965:SF0">
    <property type="entry name" value="VACUOLAR PROTEIN SORTING-ASSOCIATED PROTEIN 54"/>
    <property type="match status" value="1"/>
</dbReference>
<comment type="subcellular location">
    <subcellularLocation>
        <location evidence="1">Golgi apparatus</location>
        <location evidence="1">trans-Golgi network</location>
    </subcellularLocation>
</comment>
<keyword evidence="6" id="KW-0175">Coiled coil</keyword>
<dbReference type="InterPro" id="IPR039745">
    <property type="entry name" value="Vps54"/>
</dbReference>
<dbReference type="GO" id="GO:0015031">
    <property type="term" value="P:protein transport"/>
    <property type="evidence" value="ECO:0007669"/>
    <property type="project" value="UniProtKB-KW"/>
</dbReference>
<keyword evidence="4" id="KW-0653">Protein transport</keyword>
<evidence type="ECO:0000313" key="8">
    <source>
        <dbReference type="EMBL" id="GAQ82505.1"/>
    </source>
</evidence>
<dbReference type="OMA" id="INAYMET"/>
<accession>A0A0U9HKB1</accession>